<proteinExistence type="inferred from homology"/>
<dbReference type="InterPro" id="IPR040442">
    <property type="entry name" value="Pyrv_kinase-like_dom_sf"/>
</dbReference>
<gene>
    <name evidence="8" type="ORF">JOH49_006108</name>
</gene>
<dbReference type="PANTHER" id="PTHR32308:SF0">
    <property type="entry name" value="HPCH_HPAI ALDOLASE_CITRATE LYASE DOMAIN-CONTAINING PROTEIN"/>
    <property type="match status" value="1"/>
</dbReference>
<dbReference type="InterPro" id="IPR011206">
    <property type="entry name" value="Citrate_lyase_beta/mcl1/mcl2"/>
</dbReference>
<dbReference type="Gene3D" id="3.20.20.60">
    <property type="entry name" value="Phosphoenolpyruvate-binding domains"/>
    <property type="match status" value="1"/>
</dbReference>
<feature type="binding site" evidence="5">
    <location>
        <position position="130"/>
    </location>
    <ligand>
        <name>substrate</name>
    </ligand>
</feature>
<dbReference type="InterPro" id="IPR015813">
    <property type="entry name" value="Pyrv/PenolPyrv_kinase-like_dom"/>
</dbReference>
<evidence type="ECO:0000256" key="6">
    <source>
        <dbReference type="PIRSR" id="PIRSR015582-2"/>
    </source>
</evidence>
<keyword evidence="4 6" id="KW-0460">Magnesium</keyword>
<comment type="caution">
    <text evidence="8">The sequence shown here is derived from an EMBL/GenBank/DDBJ whole genome shotgun (WGS) entry which is preliminary data.</text>
</comment>
<keyword evidence="8" id="KW-0456">Lyase</keyword>
<dbReference type="NCBIfam" id="NF038242">
    <property type="entry name" value="RipC_Ccl"/>
    <property type="match status" value="1"/>
</dbReference>
<evidence type="ECO:0000256" key="1">
    <source>
        <dbReference type="ARBA" id="ARBA00001946"/>
    </source>
</evidence>
<feature type="binding site" evidence="6">
    <location>
        <position position="157"/>
    </location>
    <ligand>
        <name>Mg(2+)</name>
        <dbReference type="ChEBI" id="CHEBI:18420"/>
    </ligand>
</feature>
<feature type="binding site" evidence="5">
    <location>
        <position position="72"/>
    </location>
    <ligand>
        <name>substrate</name>
    </ligand>
</feature>
<accession>A0A8I1YCQ1</accession>
<organism evidence="8 9">
    <name type="scientific">Bradyrhizobium elkanii</name>
    <dbReference type="NCBI Taxonomy" id="29448"/>
    <lineage>
        <taxon>Bacteria</taxon>
        <taxon>Pseudomonadati</taxon>
        <taxon>Pseudomonadota</taxon>
        <taxon>Alphaproteobacteria</taxon>
        <taxon>Hyphomicrobiales</taxon>
        <taxon>Nitrobacteraceae</taxon>
        <taxon>Bradyrhizobium</taxon>
    </lineage>
</organism>
<comment type="cofactor">
    <cofactor evidence="1">
        <name>Mg(2+)</name>
        <dbReference type="ChEBI" id="CHEBI:18420"/>
    </cofactor>
</comment>
<dbReference type="EC" id="4.1.3.25" evidence="8"/>
<sequence length="281" mass="28962">MQNRSAFSHRSWLFTPASRPDRFPHGTAPSGADIVILDLEDAVAPADKEHARFTALHFLGSKSARSSGAALRINALDTPAGIADIAAVVQSDAQPDFVVLPKTESAAHIRVLDRLLSSAGKRAGLVGLIESAAGLREAEAIAAASPRLRGLLFGAADMAADLGASTAWDALSHARGRVVSACALSGVLAIDTPFFDVHDGDGLASETAKAIAMGFSAKAAIHPNQIPTINAALTPSAADIEKARAVLRENAKGVGTVDGQMIDEAVARKARRVLQAAGLTG</sequence>
<dbReference type="PANTHER" id="PTHR32308">
    <property type="entry name" value="LYASE BETA SUBUNIT, PUTATIVE (AFU_ORTHOLOGUE AFUA_4G13030)-RELATED"/>
    <property type="match status" value="1"/>
</dbReference>
<dbReference type="GO" id="GO:0047777">
    <property type="term" value="F:(S)-citramalyl-CoA lyase activity"/>
    <property type="evidence" value="ECO:0007669"/>
    <property type="project" value="UniProtKB-EC"/>
</dbReference>
<feature type="domain" description="HpcH/HpaI aldolase/citrate lyase" evidence="7">
    <location>
        <begin position="10"/>
        <end position="223"/>
    </location>
</feature>
<name>A0A8I1YCQ1_BRAEL</name>
<dbReference type="InterPro" id="IPR005000">
    <property type="entry name" value="Aldolase/citrate-lyase_domain"/>
</dbReference>
<evidence type="ECO:0000256" key="3">
    <source>
        <dbReference type="ARBA" id="ARBA00022723"/>
    </source>
</evidence>
<keyword evidence="3 6" id="KW-0479">Metal-binding</keyword>
<evidence type="ECO:0000256" key="2">
    <source>
        <dbReference type="ARBA" id="ARBA00005568"/>
    </source>
</evidence>
<dbReference type="Pfam" id="PF03328">
    <property type="entry name" value="HpcH_HpaI"/>
    <property type="match status" value="1"/>
</dbReference>
<evidence type="ECO:0000313" key="8">
    <source>
        <dbReference type="EMBL" id="MBP1296355.1"/>
    </source>
</evidence>
<dbReference type="AlphaFoldDB" id="A0A8I1YCQ1"/>
<comment type="similarity">
    <text evidence="2">Belongs to the HpcH/HpaI aldolase family.</text>
</comment>
<feature type="binding site" evidence="6">
    <location>
        <position position="130"/>
    </location>
    <ligand>
        <name>Mg(2+)</name>
        <dbReference type="ChEBI" id="CHEBI:18420"/>
    </ligand>
</feature>
<dbReference type="GO" id="GO:0006107">
    <property type="term" value="P:oxaloacetate metabolic process"/>
    <property type="evidence" value="ECO:0007669"/>
    <property type="project" value="TreeGrafter"/>
</dbReference>
<dbReference type="EMBL" id="JAFICZ010000001">
    <property type="protein sequence ID" value="MBP1296355.1"/>
    <property type="molecule type" value="Genomic_DNA"/>
</dbReference>
<evidence type="ECO:0000256" key="4">
    <source>
        <dbReference type="ARBA" id="ARBA00022842"/>
    </source>
</evidence>
<dbReference type="SUPFAM" id="SSF51621">
    <property type="entry name" value="Phosphoenolpyruvate/pyruvate domain"/>
    <property type="match status" value="1"/>
</dbReference>
<dbReference type="Proteomes" id="UP000673383">
    <property type="component" value="Unassembled WGS sequence"/>
</dbReference>
<evidence type="ECO:0000256" key="5">
    <source>
        <dbReference type="PIRSR" id="PIRSR015582-1"/>
    </source>
</evidence>
<dbReference type="PIRSF" id="PIRSF015582">
    <property type="entry name" value="Cit_lyase_B"/>
    <property type="match status" value="1"/>
</dbReference>
<evidence type="ECO:0000259" key="7">
    <source>
        <dbReference type="Pfam" id="PF03328"/>
    </source>
</evidence>
<reference evidence="8" key="1">
    <citation type="submission" date="2021-02" db="EMBL/GenBank/DDBJ databases">
        <title>Genomic Encyclopedia of Type Strains, Phase IV (KMG-V): Genome sequencing to study the core and pangenomes of soil and plant-associated prokaryotes.</title>
        <authorList>
            <person name="Whitman W."/>
        </authorList>
    </citation>
    <scope>NUCLEOTIDE SEQUENCE</scope>
    <source>
        <strain evidence="8">USDA 406</strain>
    </source>
</reference>
<protein>
    <submittedName>
        <fullName evidence="8">(S)-citramalyl-CoA lyase</fullName>
        <ecNumber evidence="8">4.1.3.25</ecNumber>
    </submittedName>
</protein>
<evidence type="ECO:0000313" key="9">
    <source>
        <dbReference type="Proteomes" id="UP000673383"/>
    </source>
</evidence>
<dbReference type="GO" id="GO:0000287">
    <property type="term" value="F:magnesium ion binding"/>
    <property type="evidence" value="ECO:0007669"/>
    <property type="project" value="TreeGrafter"/>
</dbReference>
<dbReference type="RefSeq" id="WP_209944480.1">
    <property type="nucleotide sequence ID" value="NZ_JAFICZ010000001.1"/>
</dbReference>